<dbReference type="GO" id="GO:0005524">
    <property type="term" value="F:ATP binding"/>
    <property type="evidence" value="ECO:0007669"/>
    <property type="project" value="UniProtKB-KW"/>
</dbReference>
<feature type="domain" description="ABC transporter" evidence="9">
    <location>
        <begin position="2"/>
        <end position="239"/>
    </location>
</feature>
<dbReference type="Proteomes" id="UP000029004">
    <property type="component" value="Unassembled WGS sequence"/>
</dbReference>
<accession>A0A087DNE3</accession>
<evidence type="ECO:0000256" key="3">
    <source>
        <dbReference type="ARBA" id="ARBA00022475"/>
    </source>
</evidence>
<comment type="catalytic activity">
    <reaction evidence="8">
        <text>a polar amino acid(out) + ATP + H2O = a polar amino acid(in) + ADP + phosphate + H(+)</text>
        <dbReference type="Rhea" id="RHEA:14673"/>
        <dbReference type="ChEBI" id="CHEBI:15377"/>
        <dbReference type="ChEBI" id="CHEBI:15378"/>
        <dbReference type="ChEBI" id="CHEBI:30616"/>
        <dbReference type="ChEBI" id="CHEBI:43474"/>
        <dbReference type="ChEBI" id="CHEBI:62031"/>
        <dbReference type="ChEBI" id="CHEBI:456216"/>
        <dbReference type="EC" id="7.4.2.1"/>
    </reaction>
    <physiologicalReaction direction="left-to-right" evidence="8">
        <dbReference type="Rhea" id="RHEA:14674"/>
    </physiologicalReaction>
</comment>
<dbReference type="Pfam" id="PF00005">
    <property type="entry name" value="ABC_tran"/>
    <property type="match status" value="1"/>
</dbReference>
<dbReference type="InterPro" id="IPR017871">
    <property type="entry name" value="ABC_transporter-like_CS"/>
</dbReference>
<keyword evidence="5 10" id="KW-0067">ATP-binding</keyword>
<protein>
    <recommendedName>
        <fullName evidence="7">ABC-type polar-amino-acid transporter</fullName>
        <ecNumber evidence="7">7.4.2.1</ecNumber>
    </recommendedName>
</protein>
<evidence type="ECO:0000256" key="6">
    <source>
        <dbReference type="ARBA" id="ARBA00023136"/>
    </source>
</evidence>
<dbReference type="InterPro" id="IPR050086">
    <property type="entry name" value="MetN_ABC_transporter-like"/>
</dbReference>
<dbReference type="PROSITE" id="PS00211">
    <property type="entry name" value="ABC_TRANSPORTER_1"/>
    <property type="match status" value="1"/>
</dbReference>
<comment type="subcellular location">
    <subcellularLocation>
        <location evidence="1">Cell membrane</location>
        <topology evidence="1">Peripheral membrane protein</topology>
    </subcellularLocation>
</comment>
<evidence type="ECO:0000256" key="4">
    <source>
        <dbReference type="ARBA" id="ARBA00022741"/>
    </source>
</evidence>
<dbReference type="STRING" id="762211.BSTEL_1954"/>
<evidence type="ECO:0000259" key="9">
    <source>
        <dbReference type="PROSITE" id="PS50893"/>
    </source>
</evidence>
<dbReference type="SMART" id="SM00382">
    <property type="entry name" value="AAA"/>
    <property type="match status" value="1"/>
</dbReference>
<evidence type="ECO:0000256" key="5">
    <source>
        <dbReference type="ARBA" id="ARBA00022840"/>
    </source>
</evidence>
<dbReference type="PIRSF" id="PIRSF039085">
    <property type="entry name" value="ABC_ATPase_HisP"/>
    <property type="match status" value="1"/>
</dbReference>
<dbReference type="eggNOG" id="COG1126">
    <property type="taxonomic scope" value="Bacteria"/>
</dbReference>
<dbReference type="GO" id="GO:0015426">
    <property type="term" value="F:ATPase-coupled polar amino acid-transporter activity"/>
    <property type="evidence" value="ECO:0007669"/>
    <property type="project" value="UniProtKB-EC"/>
</dbReference>
<name>A0A087DNE3_9BIFI</name>
<proteinExistence type="predicted"/>
<dbReference type="FunFam" id="3.40.50.300:FF:000020">
    <property type="entry name" value="Amino acid ABC transporter ATP-binding component"/>
    <property type="match status" value="1"/>
</dbReference>
<dbReference type="RefSeq" id="WP_034529215.1">
    <property type="nucleotide sequence ID" value="NZ_JGZP01000014.1"/>
</dbReference>
<evidence type="ECO:0000313" key="10">
    <source>
        <dbReference type="EMBL" id="KFI97043.1"/>
    </source>
</evidence>
<organism evidence="10 11">
    <name type="scientific">Bifidobacterium stellenboschense</name>
    <dbReference type="NCBI Taxonomy" id="762211"/>
    <lineage>
        <taxon>Bacteria</taxon>
        <taxon>Bacillati</taxon>
        <taxon>Actinomycetota</taxon>
        <taxon>Actinomycetes</taxon>
        <taxon>Bifidobacteriales</taxon>
        <taxon>Bifidobacteriaceae</taxon>
        <taxon>Bifidobacterium</taxon>
    </lineage>
</organism>
<dbReference type="SUPFAM" id="SSF52540">
    <property type="entry name" value="P-loop containing nucleoside triphosphate hydrolases"/>
    <property type="match status" value="1"/>
</dbReference>
<dbReference type="EMBL" id="JGZP01000014">
    <property type="protein sequence ID" value="KFI97043.1"/>
    <property type="molecule type" value="Genomic_DNA"/>
</dbReference>
<evidence type="ECO:0000256" key="1">
    <source>
        <dbReference type="ARBA" id="ARBA00004202"/>
    </source>
</evidence>
<dbReference type="CDD" id="cd03262">
    <property type="entry name" value="ABC_HisP_GlnQ"/>
    <property type="match status" value="1"/>
</dbReference>
<dbReference type="InterPro" id="IPR003439">
    <property type="entry name" value="ABC_transporter-like_ATP-bd"/>
</dbReference>
<gene>
    <name evidence="10" type="ORF">BSTEL_1954</name>
</gene>
<dbReference type="GO" id="GO:0005886">
    <property type="term" value="C:plasma membrane"/>
    <property type="evidence" value="ECO:0007669"/>
    <property type="project" value="UniProtKB-SubCell"/>
</dbReference>
<keyword evidence="6" id="KW-0472">Membrane</keyword>
<dbReference type="Gene3D" id="3.40.50.300">
    <property type="entry name" value="P-loop containing nucleotide triphosphate hydrolases"/>
    <property type="match status" value="1"/>
</dbReference>
<keyword evidence="10" id="KW-0378">Hydrolase</keyword>
<keyword evidence="11" id="KW-1185">Reference proteome</keyword>
<evidence type="ECO:0000313" key="11">
    <source>
        <dbReference type="Proteomes" id="UP000029004"/>
    </source>
</evidence>
<evidence type="ECO:0000256" key="8">
    <source>
        <dbReference type="ARBA" id="ARBA00047624"/>
    </source>
</evidence>
<reference evidence="10 11" key="1">
    <citation type="submission" date="2014-03" db="EMBL/GenBank/DDBJ databases">
        <title>Genomics of Bifidobacteria.</title>
        <authorList>
            <person name="Ventura M."/>
            <person name="Milani C."/>
            <person name="Lugli G.A."/>
        </authorList>
    </citation>
    <scope>NUCLEOTIDE SEQUENCE [LARGE SCALE GENOMIC DNA]</scope>
    <source>
        <strain evidence="10 11">DSM 23968</strain>
    </source>
</reference>
<dbReference type="PROSITE" id="PS50893">
    <property type="entry name" value="ABC_TRANSPORTER_2"/>
    <property type="match status" value="1"/>
</dbReference>
<comment type="caution">
    <text evidence="10">The sequence shown here is derived from an EMBL/GenBank/DDBJ whole genome shotgun (WGS) entry which is preliminary data.</text>
</comment>
<dbReference type="GO" id="GO:0016887">
    <property type="term" value="F:ATP hydrolysis activity"/>
    <property type="evidence" value="ECO:0007669"/>
    <property type="project" value="InterPro"/>
</dbReference>
<keyword evidence="4" id="KW-0547">Nucleotide-binding</keyword>
<dbReference type="AlphaFoldDB" id="A0A087DNE3"/>
<dbReference type="PANTHER" id="PTHR43166:SF35">
    <property type="entry name" value="L-CYSTINE IMPORT ATP-BINDING PROTEIN TCYN"/>
    <property type="match status" value="1"/>
</dbReference>
<dbReference type="InterPro" id="IPR030679">
    <property type="entry name" value="ABC_ATPase_HisP-typ"/>
</dbReference>
<dbReference type="InterPro" id="IPR003593">
    <property type="entry name" value="AAA+_ATPase"/>
</dbReference>
<dbReference type="OrthoDB" id="9802264at2"/>
<dbReference type="InterPro" id="IPR027417">
    <property type="entry name" value="P-loop_NTPase"/>
</dbReference>
<keyword evidence="3" id="KW-1003">Cell membrane</keyword>
<evidence type="ECO:0000256" key="7">
    <source>
        <dbReference type="ARBA" id="ARBA00038850"/>
    </source>
</evidence>
<keyword evidence="2" id="KW-0813">Transport</keyword>
<dbReference type="EC" id="7.4.2.1" evidence="7"/>
<dbReference type="PANTHER" id="PTHR43166">
    <property type="entry name" value="AMINO ACID IMPORT ATP-BINDING PROTEIN"/>
    <property type="match status" value="1"/>
</dbReference>
<sequence>MIEIQHVSKSFGGNQVLKDVSLSLEHGQVVAILGPSGSGKTTFLRSLNFLERADSGTLRLGDDVYDLHSANKKQVLEVRRKTGFVFQHYNLFANMTALGNVMEGLVTARKVPKKEAERIAKEALDKVGLSDRYDYYPAQLSGGQQQRVSIARAIATNPEVILFDEPTSALDPELIGEVLAVMQDLAQSGTTMIVVTHEMGFARNVADKVLFMEGGVVVEEGTPDRIFNHARQERTREFLQRVSGVPAASGIPVATAKAA</sequence>
<evidence type="ECO:0000256" key="2">
    <source>
        <dbReference type="ARBA" id="ARBA00022448"/>
    </source>
</evidence>